<dbReference type="STRING" id="1249552.PS2015_286"/>
<dbReference type="AlphaFoldDB" id="A0A0S2KAI5"/>
<accession>A0A0S2KAI5</accession>
<evidence type="ECO:0000256" key="1">
    <source>
        <dbReference type="SAM" id="Phobius"/>
    </source>
</evidence>
<dbReference type="EMBL" id="CP013189">
    <property type="protein sequence ID" value="ALO44978.1"/>
    <property type="molecule type" value="Genomic_DNA"/>
</dbReference>
<keyword evidence="3" id="KW-1185">Reference proteome</keyword>
<name>A0A0S2KAI5_9GAMM</name>
<reference evidence="2 3" key="1">
    <citation type="submission" date="2015-11" db="EMBL/GenBank/DDBJ databases">
        <authorList>
            <person name="Zhang Y."/>
            <person name="Guo Z."/>
        </authorList>
    </citation>
    <scope>NUCLEOTIDE SEQUENCE [LARGE SCALE GENOMIC DNA]</scope>
    <source>
        <strain evidence="2 3">KCTC 32221</strain>
    </source>
</reference>
<dbReference type="RefSeq" id="WP_058020488.1">
    <property type="nucleotide sequence ID" value="NZ_CP013189.1"/>
</dbReference>
<gene>
    <name evidence="2" type="ORF">PS2015_286</name>
</gene>
<sequence>MSSNEDLDRQIAQMRREIQPERDLWQQIESRLPEQRQGAGFRWLGSAAAIAAVVTFAASGLLAWRLQLMPGWFEMQPASVRIVQQYEQQKAQQLGELGPVSEYFGNWRYQLAVWDQAIWQVQSAMDDNPDDPVLIGQMESLYRQQLGYIQTIASVDIYDY</sequence>
<dbReference type="Proteomes" id="UP000065641">
    <property type="component" value="Chromosome"/>
</dbReference>
<keyword evidence="1" id="KW-0472">Membrane</keyword>
<organism evidence="2 3">
    <name type="scientific">Pseudohongiella spirulinae</name>
    <dbReference type="NCBI Taxonomy" id="1249552"/>
    <lineage>
        <taxon>Bacteria</taxon>
        <taxon>Pseudomonadati</taxon>
        <taxon>Pseudomonadota</taxon>
        <taxon>Gammaproteobacteria</taxon>
        <taxon>Pseudomonadales</taxon>
        <taxon>Pseudohongiellaceae</taxon>
        <taxon>Pseudohongiella</taxon>
    </lineage>
</organism>
<evidence type="ECO:0000313" key="2">
    <source>
        <dbReference type="EMBL" id="ALO44978.1"/>
    </source>
</evidence>
<protein>
    <submittedName>
        <fullName evidence="2">Uncharacterized protein</fullName>
    </submittedName>
</protein>
<feature type="transmembrane region" description="Helical" evidence="1">
    <location>
        <begin position="43"/>
        <end position="64"/>
    </location>
</feature>
<dbReference type="KEGG" id="pspi:PS2015_286"/>
<keyword evidence="1" id="KW-0812">Transmembrane</keyword>
<proteinExistence type="predicted"/>
<evidence type="ECO:0000313" key="3">
    <source>
        <dbReference type="Proteomes" id="UP000065641"/>
    </source>
</evidence>
<keyword evidence="1" id="KW-1133">Transmembrane helix</keyword>